<dbReference type="AlphaFoldDB" id="A0A561BMH6"/>
<dbReference type="Pfam" id="PF04228">
    <property type="entry name" value="Zn_peptidase"/>
    <property type="match status" value="1"/>
</dbReference>
<evidence type="ECO:0000313" key="7">
    <source>
        <dbReference type="EMBL" id="TWD80054.1"/>
    </source>
</evidence>
<dbReference type="SUPFAM" id="SSF55486">
    <property type="entry name" value="Metalloproteases ('zincins'), catalytic domain"/>
    <property type="match status" value="1"/>
</dbReference>
<keyword evidence="2" id="KW-0812">Transmembrane</keyword>
<evidence type="ECO:0000256" key="2">
    <source>
        <dbReference type="ARBA" id="ARBA00022692"/>
    </source>
</evidence>
<comment type="caution">
    <text evidence="7">The sequence shown here is derived from an EMBL/GenBank/DDBJ whole genome shotgun (WGS) entry which is preliminary data.</text>
</comment>
<feature type="compositionally biased region" description="Low complexity" evidence="5">
    <location>
        <begin position="23"/>
        <end position="50"/>
    </location>
</feature>
<accession>A0A561BMH6</accession>
<keyword evidence="4" id="KW-0472">Membrane</keyword>
<evidence type="ECO:0000256" key="6">
    <source>
        <dbReference type="SAM" id="SignalP"/>
    </source>
</evidence>
<feature type="region of interest" description="Disordered" evidence="5">
    <location>
        <begin position="23"/>
        <end position="53"/>
    </location>
</feature>
<dbReference type="OrthoDB" id="5168289at2"/>
<name>A0A561BMH6_9ACTN</name>
<evidence type="ECO:0008006" key="9">
    <source>
        <dbReference type="Google" id="ProtNLM"/>
    </source>
</evidence>
<evidence type="ECO:0000256" key="4">
    <source>
        <dbReference type="ARBA" id="ARBA00023136"/>
    </source>
</evidence>
<feature type="chain" id="PRO_5039347461" description="Metalloprotease" evidence="6">
    <location>
        <begin position="23"/>
        <end position="239"/>
    </location>
</feature>
<dbReference type="EMBL" id="VIVK01000001">
    <property type="protein sequence ID" value="TWD80054.1"/>
    <property type="molecule type" value="Genomic_DNA"/>
</dbReference>
<sequence>MRKLAALACPFVLLLLFGCDSTGTESSGGTAPPTTTTTTSPPSEPSTPGTVGQVDRAAMNQDAKEAVQAIGAYWRTNFPEAFNQAYRPPRVAGGYTGTDGPPCGGEPSVPFNAYYCQPGDYLAWDEDLMAAGYNQIGDAWVYLIIAHEWGHAIQARLNDDLVSVQAELQADCLAGASLEGAAKQGLITIEPGDPEELAKTLAAVADDYPWTKQSDHGDVQERISAFRTGVTGGIPACTT</sequence>
<protein>
    <recommendedName>
        <fullName evidence="9">Metalloprotease</fullName>
    </recommendedName>
</protein>
<evidence type="ECO:0000256" key="3">
    <source>
        <dbReference type="ARBA" id="ARBA00022989"/>
    </source>
</evidence>
<dbReference type="GO" id="GO:0016020">
    <property type="term" value="C:membrane"/>
    <property type="evidence" value="ECO:0007669"/>
    <property type="project" value="UniProtKB-SubCell"/>
</dbReference>
<feature type="signal peptide" evidence="6">
    <location>
        <begin position="1"/>
        <end position="22"/>
    </location>
</feature>
<organism evidence="7 8">
    <name type="scientific">Kribbella amoyensis</name>
    <dbReference type="NCBI Taxonomy" id="996641"/>
    <lineage>
        <taxon>Bacteria</taxon>
        <taxon>Bacillati</taxon>
        <taxon>Actinomycetota</taxon>
        <taxon>Actinomycetes</taxon>
        <taxon>Propionibacteriales</taxon>
        <taxon>Kribbellaceae</taxon>
        <taxon>Kribbella</taxon>
    </lineage>
</organism>
<evidence type="ECO:0000313" key="8">
    <source>
        <dbReference type="Proteomes" id="UP000318380"/>
    </source>
</evidence>
<reference evidence="7 8" key="1">
    <citation type="submission" date="2019-06" db="EMBL/GenBank/DDBJ databases">
        <title>Sequencing the genomes of 1000 actinobacteria strains.</title>
        <authorList>
            <person name="Klenk H.-P."/>
        </authorList>
    </citation>
    <scope>NUCLEOTIDE SEQUENCE [LARGE SCALE GENOMIC DNA]</scope>
    <source>
        <strain evidence="7 8">DSM 24683</strain>
    </source>
</reference>
<keyword evidence="8" id="KW-1185">Reference proteome</keyword>
<gene>
    <name evidence="7" type="ORF">FB561_1126</name>
</gene>
<dbReference type="PROSITE" id="PS51257">
    <property type="entry name" value="PROKAR_LIPOPROTEIN"/>
    <property type="match status" value="1"/>
</dbReference>
<comment type="subcellular location">
    <subcellularLocation>
        <location evidence="1">Membrane</location>
        <topology evidence="1">Single-pass membrane protein</topology>
    </subcellularLocation>
</comment>
<keyword evidence="3" id="KW-1133">Transmembrane helix</keyword>
<dbReference type="Proteomes" id="UP000318380">
    <property type="component" value="Unassembled WGS sequence"/>
</dbReference>
<keyword evidence="6" id="KW-0732">Signal</keyword>
<proteinExistence type="predicted"/>
<dbReference type="InterPro" id="IPR007343">
    <property type="entry name" value="Uncharacterised_pept_Zn_put"/>
</dbReference>
<dbReference type="PANTHER" id="PTHR30168">
    <property type="entry name" value="PUTATIVE MEMBRANE PROTEIN YPFJ"/>
    <property type="match status" value="1"/>
</dbReference>
<evidence type="ECO:0000256" key="5">
    <source>
        <dbReference type="SAM" id="MobiDB-lite"/>
    </source>
</evidence>
<evidence type="ECO:0000256" key="1">
    <source>
        <dbReference type="ARBA" id="ARBA00004167"/>
    </source>
</evidence>
<dbReference type="PANTHER" id="PTHR30168:SF0">
    <property type="entry name" value="INNER MEMBRANE PROTEIN"/>
    <property type="match status" value="1"/>
</dbReference>
<dbReference type="RefSeq" id="WP_145803710.1">
    <property type="nucleotide sequence ID" value="NZ_VIVK01000001.1"/>
</dbReference>